<organism evidence="2 3">
    <name type="scientific">Glossina palpalis gambiensis</name>
    <dbReference type="NCBI Taxonomy" id="67801"/>
    <lineage>
        <taxon>Eukaryota</taxon>
        <taxon>Metazoa</taxon>
        <taxon>Ecdysozoa</taxon>
        <taxon>Arthropoda</taxon>
        <taxon>Hexapoda</taxon>
        <taxon>Insecta</taxon>
        <taxon>Pterygota</taxon>
        <taxon>Neoptera</taxon>
        <taxon>Endopterygota</taxon>
        <taxon>Diptera</taxon>
        <taxon>Brachycera</taxon>
        <taxon>Muscomorpha</taxon>
        <taxon>Hippoboscoidea</taxon>
        <taxon>Glossinidae</taxon>
        <taxon>Glossina</taxon>
    </lineage>
</organism>
<name>A0A1B0BU89_9MUSC</name>
<sequence>MVAITLTNAENFDSTAAQSAARIHNTKTAVQSSSNASNSKNNNSNNVNNRINLPKATLTPSGKPKEKRRKIELLLQTGARHFLYNIHGCQRNLASVPKSRQGFSGSLRNKARFFSIYNLIVRCLVGNTVVVSRLEGIYCCFDLPSRKRKGEVNVCAVLSLPALRQISFFGSTGNFDLKDEDGSGRQATTDTDLIKSVVAENPRDGFPEIVKFLFLYAIRYDHNRNKYVKFVNSKGTESKVKLINN</sequence>
<dbReference type="AlphaFoldDB" id="A0A1B0BU89"/>
<reference evidence="2" key="2">
    <citation type="submission" date="2020-05" db="UniProtKB">
        <authorList>
            <consortium name="EnsemblMetazoa"/>
        </authorList>
    </citation>
    <scope>IDENTIFICATION</scope>
    <source>
        <strain evidence="2">IAEA</strain>
    </source>
</reference>
<evidence type="ECO:0000313" key="3">
    <source>
        <dbReference type="Proteomes" id="UP000092460"/>
    </source>
</evidence>
<keyword evidence="3" id="KW-1185">Reference proteome</keyword>
<feature type="region of interest" description="Disordered" evidence="1">
    <location>
        <begin position="27"/>
        <end position="67"/>
    </location>
</feature>
<evidence type="ECO:0000313" key="2">
    <source>
        <dbReference type="EnsemblMetazoa" id="GPPI040712-PA"/>
    </source>
</evidence>
<dbReference type="STRING" id="67801.A0A1B0BU89"/>
<accession>A0A1B0BU89</accession>
<dbReference type="EnsemblMetazoa" id="GPPI040712-RA">
    <property type="protein sequence ID" value="GPPI040712-PA"/>
    <property type="gene ID" value="GPPI040712"/>
</dbReference>
<dbReference type="VEuPathDB" id="VectorBase:GPPI040712"/>
<evidence type="ECO:0000256" key="1">
    <source>
        <dbReference type="SAM" id="MobiDB-lite"/>
    </source>
</evidence>
<dbReference type="EMBL" id="JXJN01020569">
    <property type="status" value="NOT_ANNOTATED_CDS"/>
    <property type="molecule type" value="Genomic_DNA"/>
</dbReference>
<dbReference type="Proteomes" id="UP000092460">
    <property type="component" value="Unassembled WGS sequence"/>
</dbReference>
<protein>
    <submittedName>
        <fullName evidence="2">Uncharacterized protein</fullName>
    </submittedName>
</protein>
<feature type="compositionally biased region" description="Low complexity" evidence="1">
    <location>
        <begin position="32"/>
        <end position="49"/>
    </location>
</feature>
<proteinExistence type="predicted"/>
<reference evidence="3" key="1">
    <citation type="submission" date="2015-01" db="EMBL/GenBank/DDBJ databases">
        <authorList>
            <person name="Aksoy S."/>
            <person name="Warren W."/>
            <person name="Wilson R.K."/>
        </authorList>
    </citation>
    <scope>NUCLEOTIDE SEQUENCE [LARGE SCALE GENOMIC DNA]</scope>
    <source>
        <strain evidence="3">IAEA</strain>
    </source>
</reference>